<feature type="region of interest" description="Disordered" evidence="1">
    <location>
        <begin position="231"/>
        <end position="255"/>
    </location>
</feature>
<gene>
    <name evidence="3" type="ORF">AYI68_g467</name>
</gene>
<feature type="compositionally biased region" description="Polar residues" evidence="1">
    <location>
        <begin position="43"/>
        <end position="63"/>
    </location>
</feature>
<dbReference type="AlphaFoldDB" id="A0A1R0H8C0"/>
<proteinExistence type="predicted"/>
<dbReference type="GO" id="GO:0006338">
    <property type="term" value="P:chromatin remodeling"/>
    <property type="evidence" value="ECO:0007669"/>
    <property type="project" value="InterPro"/>
</dbReference>
<dbReference type="OrthoDB" id="5732804at2759"/>
<keyword evidence="4" id="KW-1185">Reference proteome</keyword>
<organism evidence="3 4">
    <name type="scientific">Smittium mucronatum</name>
    <dbReference type="NCBI Taxonomy" id="133383"/>
    <lineage>
        <taxon>Eukaryota</taxon>
        <taxon>Fungi</taxon>
        <taxon>Fungi incertae sedis</taxon>
        <taxon>Zoopagomycota</taxon>
        <taxon>Kickxellomycotina</taxon>
        <taxon>Harpellomycetes</taxon>
        <taxon>Harpellales</taxon>
        <taxon>Legeriomycetaceae</taxon>
        <taxon>Smittium</taxon>
    </lineage>
</organism>
<reference evidence="3 4" key="1">
    <citation type="journal article" date="2016" name="Mol. Biol. Evol.">
        <title>Genome-Wide Survey of Gut Fungi (Harpellales) Reveals the First Horizontally Transferred Ubiquitin Gene from a Mosquito Host.</title>
        <authorList>
            <person name="Wang Y."/>
            <person name="White M.M."/>
            <person name="Kvist S."/>
            <person name="Moncalvo J.M."/>
        </authorList>
    </citation>
    <scope>NUCLEOTIDE SEQUENCE [LARGE SCALE GENOMIC DNA]</scope>
    <source>
        <strain evidence="3 4">ALG-7-W6</strain>
    </source>
</reference>
<name>A0A1R0H8C0_9FUNG</name>
<feature type="domain" description="Protein HIRA-like C-terminal" evidence="2">
    <location>
        <begin position="92"/>
        <end position="219"/>
    </location>
</feature>
<protein>
    <submittedName>
        <fullName evidence="3">Protein HIRA</fullName>
    </submittedName>
</protein>
<evidence type="ECO:0000313" key="4">
    <source>
        <dbReference type="Proteomes" id="UP000187455"/>
    </source>
</evidence>
<feature type="region of interest" description="Disordered" evidence="1">
    <location>
        <begin position="36"/>
        <end position="63"/>
    </location>
</feature>
<dbReference type="Pfam" id="PF07569">
    <property type="entry name" value="Hira"/>
    <property type="match status" value="1"/>
</dbReference>
<sequence>MKSWMRISNPPEYIASKLNDFSDFLSTEDRKKDFDELGVSTGEAENQSMKGLPNSSKSHITNNISGLSCGDILQSSDKMKQTRNDESSNDFDNILYETQLSGYMQWSNYLESHSIDTKNGINSGNPNSCNPDTRGKENEMVNQKTAEENLNQKEVLSRVISTFGKDAIDEITIEHIEHQLLSSIALDSKGEFIYWVKLYASWLAKFGSRGRISYLCSSLLGPPNDFGILPDKHNSECAEGNPEETSPKDDNSYTW</sequence>
<feature type="compositionally biased region" description="Basic and acidic residues" evidence="1">
    <location>
        <begin position="245"/>
        <end position="255"/>
    </location>
</feature>
<dbReference type="GO" id="GO:0006355">
    <property type="term" value="P:regulation of DNA-templated transcription"/>
    <property type="evidence" value="ECO:0007669"/>
    <property type="project" value="InterPro"/>
</dbReference>
<evidence type="ECO:0000259" key="2">
    <source>
        <dbReference type="Pfam" id="PF07569"/>
    </source>
</evidence>
<accession>A0A1R0H8C0</accession>
<evidence type="ECO:0000256" key="1">
    <source>
        <dbReference type="SAM" id="MobiDB-lite"/>
    </source>
</evidence>
<evidence type="ECO:0000313" key="3">
    <source>
        <dbReference type="EMBL" id="OLY85344.1"/>
    </source>
</evidence>
<dbReference type="InterPro" id="IPR011494">
    <property type="entry name" value="HIRA-like_C"/>
</dbReference>
<dbReference type="Proteomes" id="UP000187455">
    <property type="component" value="Unassembled WGS sequence"/>
</dbReference>
<dbReference type="EMBL" id="LSSL01000144">
    <property type="protein sequence ID" value="OLY85344.1"/>
    <property type="molecule type" value="Genomic_DNA"/>
</dbReference>
<comment type="caution">
    <text evidence="3">The sequence shown here is derived from an EMBL/GenBank/DDBJ whole genome shotgun (WGS) entry which is preliminary data.</text>
</comment>